<dbReference type="Gene3D" id="3.40.91.30">
    <property type="match status" value="1"/>
</dbReference>
<comment type="caution">
    <text evidence="1">The sequence shown here is derived from an EMBL/GenBank/DDBJ whole genome shotgun (WGS) entry which is preliminary data.</text>
</comment>
<proteinExistence type="predicted"/>
<gene>
    <name evidence="1" type="ORF">F0Q01_03085</name>
</gene>
<protein>
    <submittedName>
        <fullName evidence="1">Uncharacterized protein</fullName>
    </submittedName>
</protein>
<dbReference type="RefSeq" id="WP_090486125.1">
    <property type="nucleotide sequence ID" value="NZ_VTVE01000001.1"/>
</dbReference>
<name>A0A6M0LE00_PSEXY</name>
<reference evidence="1 2" key="1">
    <citation type="submission" date="2019-09" db="EMBL/GenBank/DDBJ databases">
        <authorList>
            <person name="Pidcock S.E."/>
            <person name="Huws S.A."/>
        </authorList>
    </citation>
    <scope>NUCLEOTIDE SEQUENCE [LARGE SCALE GENOMIC DNA]</scope>
    <source>
        <strain evidence="1 2">MZ8</strain>
    </source>
</reference>
<dbReference type="Proteomes" id="UP000473091">
    <property type="component" value="Unassembled WGS sequence"/>
</dbReference>
<organism evidence="1 2">
    <name type="scientific">Pseudobutyrivibrio xylanivorans</name>
    <dbReference type="NCBI Taxonomy" id="185007"/>
    <lineage>
        <taxon>Bacteria</taxon>
        <taxon>Bacillati</taxon>
        <taxon>Bacillota</taxon>
        <taxon>Clostridia</taxon>
        <taxon>Lachnospirales</taxon>
        <taxon>Lachnospiraceae</taxon>
        <taxon>Pseudobutyrivibrio</taxon>
    </lineage>
</organism>
<dbReference type="EMBL" id="VTVE01000001">
    <property type="protein sequence ID" value="NEX00862.1"/>
    <property type="molecule type" value="Genomic_DNA"/>
</dbReference>
<accession>A0A6M0LE00</accession>
<dbReference type="AlphaFoldDB" id="A0A6M0LE00"/>
<evidence type="ECO:0000313" key="1">
    <source>
        <dbReference type="EMBL" id="NEX00862.1"/>
    </source>
</evidence>
<sequence length="234" mass="27940">MPAGDIKVYPNNGSYRWYYFNGSKRVYLSKKDIIFAKKLVEKKFLCLRRNALLEQKENLKNREGEYYIEATKLQEFLEDVRYRKLFYPSENNYDENEIIQTWKVQKYNRNPKYPEQLVFKCPSGNTVRSKSEVFIDIVLSERGLPYRYEGELELGNIKFYPDFTILNPNTNEIIYWEHLGRMDDPVYARAALEKIRIYYKNGLIPGKNLYITFETKDRPFSYEDAVTALKMMGL</sequence>
<evidence type="ECO:0000313" key="2">
    <source>
        <dbReference type="Proteomes" id="UP000473091"/>
    </source>
</evidence>
<reference evidence="1 2" key="2">
    <citation type="submission" date="2020-03" db="EMBL/GenBank/DDBJ databases">
        <title>Investigating the evolutionary divergence of the Butyrivibrio group.</title>
        <authorList>
            <person name="Skvortsov T."/>
            <person name="Santos F.G."/>
            <person name="Ting K.S."/>
            <person name="Creevey C.J."/>
        </authorList>
    </citation>
    <scope>NUCLEOTIDE SEQUENCE [LARGE SCALE GENOMIC DNA]</scope>
    <source>
        <strain evidence="1 2">MZ8</strain>
    </source>
</reference>